<accession>A0A120FL71</accession>
<reference evidence="1 2" key="1">
    <citation type="submission" date="2015-11" db="EMBL/GenBank/DDBJ databases">
        <title>Draft Genome Sequence of the Strain BR 10303 (Bradyrhizobium sp.) isolated from nodules of Centrolobium paraense.</title>
        <authorList>
            <person name="Zelli J.E."/>
            <person name="Simoes-Araujo J.L."/>
            <person name="Barauna A.C."/>
            <person name="Silva K."/>
        </authorList>
    </citation>
    <scope>NUCLEOTIDE SEQUENCE [LARGE SCALE GENOMIC DNA]</scope>
    <source>
        <strain evidence="1 2">BR 10303</strain>
    </source>
</reference>
<dbReference type="EMBL" id="LNCU01000088">
    <property type="protein sequence ID" value="KWV51816.1"/>
    <property type="molecule type" value="Genomic_DNA"/>
</dbReference>
<keyword evidence="2" id="KW-1185">Reference proteome</keyword>
<proteinExistence type="predicted"/>
<organism evidence="1 2">
    <name type="scientific">Bradyrhizobium macuxiense</name>
    <dbReference type="NCBI Taxonomy" id="1755647"/>
    <lineage>
        <taxon>Bacteria</taxon>
        <taxon>Pseudomonadati</taxon>
        <taxon>Pseudomonadota</taxon>
        <taxon>Alphaproteobacteria</taxon>
        <taxon>Hyphomicrobiales</taxon>
        <taxon>Nitrobacteraceae</taxon>
        <taxon>Bradyrhizobium</taxon>
    </lineage>
</organism>
<dbReference type="OrthoDB" id="10002889at2"/>
<dbReference type="AlphaFoldDB" id="A0A120FL71"/>
<evidence type="ECO:0000313" key="2">
    <source>
        <dbReference type="Proteomes" id="UP000057737"/>
    </source>
</evidence>
<name>A0A120FL71_9BRAD</name>
<comment type="caution">
    <text evidence="1">The sequence shown here is derived from an EMBL/GenBank/DDBJ whole genome shotgun (WGS) entry which is preliminary data.</text>
</comment>
<evidence type="ECO:0000313" key="1">
    <source>
        <dbReference type="EMBL" id="KWV51816.1"/>
    </source>
</evidence>
<gene>
    <name evidence="1" type="ORF">AS156_12080</name>
</gene>
<dbReference type="RefSeq" id="WP_066510508.1">
    <property type="nucleotide sequence ID" value="NZ_LNCU01000088.1"/>
</dbReference>
<protein>
    <submittedName>
        <fullName evidence="1">Uncharacterized protein</fullName>
    </submittedName>
</protein>
<dbReference type="Proteomes" id="UP000057737">
    <property type="component" value="Unassembled WGS sequence"/>
</dbReference>
<sequence>MVTAERPVFVIETRHDAAFAFEAASLVQALELLQTPWLAAALDDFHRRHQRTSNRCEPARIRAATAAEAALYRGLADEFADGSNRFLVAELPDEL</sequence>